<proteinExistence type="predicted"/>
<dbReference type="Proteomes" id="UP001408789">
    <property type="component" value="Unassembled WGS sequence"/>
</dbReference>
<dbReference type="InterPro" id="IPR044816">
    <property type="entry name" value="BURP"/>
</dbReference>
<evidence type="ECO:0000313" key="3">
    <source>
        <dbReference type="Proteomes" id="UP001408789"/>
    </source>
</evidence>
<feature type="domain" description="BURP" evidence="1">
    <location>
        <begin position="85"/>
        <end position="300"/>
    </location>
</feature>
<evidence type="ECO:0000313" key="2">
    <source>
        <dbReference type="EMBL" id="KAK9058855.1"/>
    </source>
</evidence>
<dbReference type="Pfam" id="PF03181">
    <property type="entry name" value="BURP"/>
    <property type="match status" value="1"/>
</dbReference>
<sequence>MYQVALVGGSYASVTPEVYWKSVLPKSPMPKSIKDILYTPGFKSSSFHPFYLDANLAKLTNNNYNKYHYKHTDHLKNIDPSVTWFFVEQDLHDQTIEMTLLFPKLSDHKSTFLPRKTADSIPFSSNKLPEIYNMFSVKPGSLEAETMKDTVMECESKSMEGEEKYCATSLESMVDFSITKLGKRVKAISTEVNAKESTIPLQKYKITSVVKKLAADKVVVCHKRNYAYAVFYCHKTVSTQAYTVSLTGVDGTEVKAVAVCHTDTSKWDPEHLAFQVLKVKPGTVPICHIVPEAHVVWVPYQ</sequence>
<dbReference type="EMBL" id="JBCNJP010000023">
    <property type="protein sequence ID" value="KAK9058855.1"/>
    <property type="molecule type" value="Genomic_DNA"/>
</dbReference>
<protein>
    <recommendedName>
        <fullName evidence="1">BURP domain-containing protein</fullName>
    </recommendedName>
</protein>
<gene>
    <name evidence="2" type="ORF">SSX86_023699</name>
</gene>
<dbReference type="AlphaFoldDB" id="A0AAP0CLC0"/>
<comment type="caution">
    <text evidence="2">The sequence shown here is derived from an EMBL/GenBank/DDBJ whole genome shotgun (WGS) entry which is preliminary data.</text>
</comment>
<dbReference type="PANTHER" id="PTHR31236:SF2">
    <property type="entry name" value="BURP DOMAIN PROTEIN RD22"/>
    <property type="match status" value="1"/>
</dbReference>
<dbReference type="PROSITE" id="PS51277">
    <property type="entry name" value="BURP"/>
    <property type="match status" value="1"/>
</dbReference>
<evidence type="ECO:0000259" key="1">
    <source>
        <dbReference type="PROSITE" id="PS51277"/>
    </source>
</evidence>
<keyword evidence="3" id="KW-1185">Reference proteome</keyword>
<organism evidence="2 3">
    <name type="scientific">Deinandra increscens subsp. villosa</name>
    <dbReference type="NCBI Taxonomy" id="3103831"/>
    <lineage>
        <taxon>Eukaryota</taxon>
        <taxon>Viridiplantae</taxon>
        <taxon>Streptophyta</taxon>
        <taxon>Embryophyta</taxon>
        <taxon>Tracheophyta</taxon>
        <taxon>Spermatophyta</taxon>
        <taxon>Magnoliopsida</taxon>
        <taxon>eudicotyledons</taxon>
        <taxon>Gunneridae</taxon>
        <taxon>Pentapetalae</taxon>
        <taxon>asterids</taxon>
        <taxon>campanulids</taxon>
        <taxon>Asterales</taxon>
        <taxon>Asteraceae</taxon>
        <taxon>Asteroideae</taxon>
        <taxon>Heliantheae alliance</taxon>
        <taxon>Madieae</taxon>
        <taxon>Madiinae</taxon>
        <taxon>Deinandra</taxon>
    </lineage>
</organism>
<name>A0AAP0CLC0_9ASTR</name>
<accession>A0AAP0CLC0</accession>
<dbReference type="SMART" id="SM01045">
    <property type="entry name" value="BURP"/>
    <property type="match status" value="1"/>
</dbReference>
<dbReference type="PANTHER" id="PTHR31236">
    <property type="entry name" value="BURP DOMAIN PROTEIN USPL1-LIKE"/>
    <property type="match status" value="1"/>
</dbReference>
<dbReference type="InterPro" id="IPR004873">
    <property type="entry name" value="BURP_dom"/>
</dbReference>
<reference evidence="2 3" key="1">
    <citation type="submission" date="2024-04" db="EMBL/GenBank/DDBJ databases">
        <title>The reference genome of an endangered Asteraceae, Deinandra increscens subsp. villosa, native to the Central Coast of California.</title>
        <authorList>
            <person name="Guilliams M."/>
            <person name="Hasenstab-Lehman K."/>
            <person name="Meyer R."/>
            <person name="Mcevoy S."/>
        </authorList>
    </citation>
    <scope>NUCLEOTIDE SEQUENCE [LARGE SCALE GENOMIC DNA]</scope>
    <source>
        <tissue evidence="2">Leaf</tissue>
    </source>
</reference>